<gene>
    <name evidence="6" type="ORF">CMTB2_03573</name>
</gene>
<organism evidence="6 7">
    <name type="scientific">Caminibacter mediatlanticus TB-2</name>
    <dbReference type="NCBI Taxonomy" id="391592"/>
    <lineage>
        <taxon>Bacteria</taxon>
        <taxon>Pseudomonadati</taxon>
        <taxon>Campylobacterota</taxon>
        <taxon>Epsilonproteobacteria</taxon>
        <taxon>Nautiliales</taxon>
        <taxon>Nautiliaceae</taxon>
        <taxon>Caminibacter</taxon>
    </lineage>
</organism>
<dbReference type="EMBL" id="ABCJ01000001">
    <property type="protein sequence ID" value="EDM24564.1"/>
    <property type="molecule type" value="Genomic_DNA"/>
</dbReference>
<sequence>MSTTLFWMVVQVLAVVAVAPFFDGVARMIRAKMQARKGPPDPFQTYRDLYKLFKRGRVYPKNAHWVFKYAPYIMFGVVATMLAALPITYATDFKAGVVSDLFVILYLGAFFRFIFGVASNDSGNAFAAIGGSREQMIGVFVEPVIVLCLIVVMLLAKTSNLVEIQYMVKHWQIGYIYPSFAIASIAFLWAIYVEMARNPYDLAEAEQELQEGVLGEYSGSDLAISHMTMLIKQFVMIGLFLSIFEPWNVEFPLLALLIYIIKAGVFYVGAVFIDNFGPRYKLLSSFKRKANFALVIAFMAVITYVLGA</sequence>
<evidence type="ECO:0000256" key="1">
    <source>
        <dbReference type="ARBA" id="ARBA00004141"/>
    </source>
</evidence>
<feature type="transmembrane region" description="Helical" evidence="5">
    <location>
        <begin position="95"/>
        <end position="115"/>
    </location>
</feature>
<keyword evidence="4 5" id="KW-0472">Membrane</keyword>
<dbReference type="InterPro" id="IPR052561">
    <property type="entry name" value="ComplexI_Subunit1"/>
</dbReference>
<dbReference type="RefSeq" id="WP_007473609.1">
    <property type="nucleotide sequence ID" value="NZ_ABCJ01000001.1"/>
</dbReference>
<proteinExistence type="predicted"/>
<protein>
    <submittedName>
        <fullName evidence="6">HYDROGENASE-4 COMPONENT C</fullName>
    </submittedName>
</protein>
<evidence type="ECO:0000313" key="7">
    <source>
        <dbReference type="Proteomes" id="UP000003288"/>
    </source>
</evidence>
<comment type="caution">
    <text evidence="6">The sequence shown here is derived from an EMBL/GenBank/DDBJ whole genome shotgun (WGS) entry which is preliminary data.</text>
</comment>
<dbReference type="PANTHER" id="PTHR43359:SF1">
    <property type="entry name" value="FORMATE HYDROGENLYASE SUBUNIT 4-RELATED"/>
    <property type="match status" value="1"/>
</dbReference>
<feature type="transmembrane region" description="Helical" evidence="5">
    <location>
        <begin position="230"/>
        <end position="247"/>
    </location>
</feature>
<name>A0AAI9AJD9_9BACT</name>
<reference evidence="6 7" key="1">
    <citation type="journal article" date="2011" name="Stand. Genomic Sci.">
        <title>Draft genome sequence of Caminibacter mediatlanticus strain TB-2, an epsilonproteobacterium isolated from a deep-sea hydrothermal vent.</title>
        <authorList>
            <person name="Giovannelli D."/>
            <person name="Ferriera S."/>
            <person name="Johnson J."/>
            <person name="Kravitz S."/>
            <person name="Perez-Rodriguez I."/>
            <person name="Ricci J."/>
            <person name="O'Brien C."/>
            <person name="Voordeckers J.W."/>
            <person name="Bini E."/>
            <person name="Vetriani C."/>
        </authorList>
    </citation>
    <scope>NUCLEOTIDE SEQUENCE [LARGE SCALE GENOMIC DNA]</scope>
    <source>
        <strain evidence="6 7">TB-2</strain>
    </source>
</reference>
<evidence type="ECO:0000256" key="3">
    <source>
        <dbReference type="ARBA" id="ARBA00022989"/>
    </source>
</evidence>
<feature type="transmembrane region" description="Helical" evidence="5">
    <location>
        <begin position="6"/>
        <end position="26"/>
    </location>
</feature>
<evidence type="ECO:0000256" key="5">
    <source>
        <dbReference type="SAM" id="Phobius"/>
    </source>
</evidence>
<dbReference type="AlphaFoldDB" id="A0AAI9AJD9"/>
<keyword evidence="3 5" id="KW-1133">Transmembrane helix</keyword>
<keyword evidence="2 5" id="KW-0812">Transmembrane</keyword>
<feature type="transmembrane region" description="Helical" evidence="5">
    <location>
        <begin position="253"/>
        <end position="277"/>
    </location>
</feature>
<comment type="subcellular location">
    <subcellularLocation>
        <location evidence="1">Membrane</location>
        <topology evidence="1">Multi-pass membrane protein</topology>
    </subcellularLocation>
</comment>
<dbReference type="InterPro" id="IPR001694">
    <property type="entry name" value="NADH_UbQ_OxRdtase_su1/FPO"/>
</dbReference>
<feature type="transmembrane region" description="Helical" evidence="5">
    <location>
        <begin position="136"/>
        <end position="155"/>
    </location>
</feature>
<dbReference type="PANTHER" id="PTHR43359">
    <property type="entry name" value="FORMATE HYDROGENLYASE SUBUNIT 4"/>
    <property type="match status" value="1"/>
</dbReference>
<feature type="transmembrane region" description="Helical" evidence="5">
    <location>
        <begin position="289"/>
        <end position="307"/>
    </location>
</feature>
<dbReference type="Pfam" id="PF00146">
    <property type="entry name" value="NADHdh"/>
    <property type="match status" value="1"/>
</dbReference>
<evidence type="ECO:0000256" key="2">
    <source>
        <dbReference type="ARBA" id="ARBA00022692"/>
    </source>
</evidence>
<evidence type="ECO:0000256" key="4">
    <source>
        <dbReference type="ARBA" id="ARBA00023136"/>
    </source>
</evidence>
<dbReference type="Proteomes" id="UP000003288">
    <property type="component" value="Unassembled WGS sequence"/>
</dbReference>
<feature type="transmembrane region" description="Helical" evidence="5">
    <location>
        <begin position="69"/>
        <end position="89"/>
    </location>
</feature>
<dbReference type="GO" id="GO:0005886">
    <property type="term" value="C:plasma membrane"/>
    <property type="evidence" value="ECO:0007669"/>
    <property type="project" value="TreeGrafter"/>
</dbReference>
<evidence type="ECO:0000313" key="6">
    <source>
        <dbReference type="EMBL" id="EDM24564.1"/>
    </source>
</evidence>
<feature type="transmembrane region" description="Helical" evidence="5">
    <location>
        <begin position="175"/>
        <end position="193"/>
    </location>
</feature>
<accession>A0AAI9AJD9</accession>